<feature type="signal peptide" evidence="1">
    <location>
        <begin position="1"/>
        <end position="19"/>
    </location>
</feature>
<dbReference type="RefSeq" id="WP_227180693.1">
    <property type="nucleotide sequence ID" value="NZ_JAJBZT010000005.1"/>
</dbReference>
<proteinExistence type="predicted"/>
<protein>
    <submittedName>
        <fullName evidence="2">Uncharacterized protein</fullName>
    </submittedName>
</protein>
<gene>
    <name evidence="2" type="ORF">LIN78_10185</name>
</gene>
<evidence type="ECO:0000256" key="1">
    <source>
        <dbReference type="SAM" id="SignalP"/>
    </source>
</evidence>
<dbReference type="EMBL" id="JAJBZT010000005">
    <property type="protein sequence ID" value="MCB6183911.1"/>
    <property type="molecule type" value="Genomic_DNA"/>
</dbReference>
<keyword evidence="3" id="KW-1185">Reference proteome</keyword>
<sequence>MKKHWLLVMTCLVGSSAMAAKPVLNDPCFQSVFDKTLSGYHWRVYECVPSDSSADPSTYYKTRLSTPQGPKIDSPVFTAQPQLETQYKLVKPDVLLLDFIDERNGEALLLRPLIKTPNLSIARFRYLTGDEESLIVRQDNAFLTFLPAKNRMRIELKPDGHLSLIR</sequence>
<accession>A0ABS8D7F2</accession>
<organism evidence="2 3">
    <name type="scientific">Leeia speluncae</name>
    <dbReference type="NCBI Taxonomy" id="2884804"/>
    <lineage>
        <taxon>Bacteria</taxon>
        <taxon>Pseudomonadati</taxon>
        <taxon>Pseudomonadota</taxon>
        <taxon>Betaproteobacteria</taxon>
        <taxon>Neisseriales</taxon>
        <taxon>Leeiaceae</taxon>
        <taxon>Leeia</taxon>
    </lineage>
</organism>
<comment type="caution">
    <text evidence="2">The sequence shown here is derived from an EMBL/GenBank/DDBJ whole genome shotgun (WGS) entry which is preliminary data.</text>
</comment>
<name>A0ABS8D7F2_9NEIS</name>
<reference evidence="2" key="1">
    <citation type="submission" date="2021-10" db="EMBL/GenBank/DDBJ databases">
        <title>The complete genome sequence of Leeia sp. TBRC 13508.</title>
        <authorList>
            <person name="Charoenyingcharoen P."/>
            <person name="Yukphan P."/>
        </authorList>
    </citation>
    <scope>NUCLEOTIDE SEQUENCE</scope>
    <source>
        <strain evidence="2">TBRC 13508</strain>
    </source>
</reference>
<evidence type="ECO:0000313" key="3">
    <source>
        <dbReference type="Proteomes" id="UP001165395"/>
    </source>
</evidence>
<keyword evidence="1" id="KW-0732">Signal</keyword>
<evidence type="ECO:0000313" key="2">
    <source>
        <dbReference type="EMBL" id="MCB6183911.1"/>
    </source>
</evidence>
<dbReference type="Proteomes" id="UP001165395">
    <property type="component" value="Unassembled WGS sequence"/>
</dbReference>
<feature type="chain" id="PRO_5045876675" evidence="1">
    <location>
        <begin position="20"/>
        <end position="166"/>
    </location>
</feature>